<gene>
    <name evidence="1" type="ORF">U0035_17055</name>
</gene>
<dbReference type="RefSeq" id="WP_114792404.1">
    <property type="nucleotide sequence ID" value="NZ_CP139960.1"/>
</dbReference>
<keyword evidence="2" id="KW-1185">Reference proteome</keyword>
<evidence type="ECO:0008006" key="3">
    <source>
        <dbReference type="Google" id="ProtNLM"/>
    </source>
</evidence>
<organism evidence="1 2">
    <name type="scientific">Niabella yanshanensis</name>
    <dbReference type="NCBI Taxonomy" id="577386"/>
    <lineage>
        <taxon>Bacteria</taxon>
        <taxon>Pseudomonadati</taxon>
        <taxon>Bacteroidota</taxon>
        <taxon>Chitinophagia</taxon>
        <taxon>Chitinophagales</taxon>
        <taxon>Chitinophagaceae</taxon>
        <taxon>Niabella</taxon>
    </lineage>
</organism>
<reference evidence="1 2" key="1">
    <citation type="submission" date="2023-12" db="EMBL/GenBank/DDBJ databases">
        <title>Genome sequencing and assembly of bacterial species from a model synthetic community.</title>
        <authorList>
            <person name="Hogle S.L."/>
        </authorList>
    </citation>
    <scope>NUCLEOTIDE SEQUENCE [LARGE SCALE GENOMIC DNA]</scope>
    <source>
        <strain evidence="1 2">HAMBI_3031</strain>
    </source>
</reference>
<name>A0ABZ0W4A5_9BACT</name>
<dbReference type="EMBL" id="CP139960">
    <property type="protein sequence ID" value="WQD37379.1"/>
    <property type="molecule type" value="Genomic_DNA"/>
</dbReference>
<sequence length="190" mass="20690">MRIPISCFFFLLCYLGVGQSINAQGDRGLPQVQPLHKIKLSLLGLTYQWEKPVSRKSVLTLEGGVAGGMSFSAGSISGTAFRYAIVPELGIGFKNYYNLDKRFRKGKSIDNNTANFLATDLFVNGNPILSSGNITAREAVGLTIAWGMQRSLSSKLNFEWQAGVIGGTDFSDWVVAPNLRIAFSFIAGKK</sequence>
<proteinExistence type="predicted"/>
<dbReference type="Proteomes" id="UP001325680">
    <property type="component" value="Chromosome"/>
</dbReference>
<accession>A0ABZ0W4A5</accession>
<evidence type="ECO:0000313" key="1">
    <source>
        <dbReference type="EMBL" id="WQD37379.1"/>
    </source>
</evidence>
<protein>
    <recommendedName>
        <fullName evidence="3">DUF3575 domain-containing protein</fullName>
    </recommendedName>
</protein>
<evidence type="ECO:0000313" key="2">
    <source>
        <dbReference type="Proteomes" id="UP001325680"/>
    </source>
</evidence>